<dbReference type="InterPro" id="IPR023591">
    <property type="entry name" value="Ribosomal_uS2_flav_dom_sf"/>
</dbReference>
<feature type="region of interest" description="Disordered" evidence="7">
    <location>
        <begin position="272"/>
        <end position="291"/>
    </location>
</feature>
<dbReference type="HAMAP" id="MF_00291_B">
    <property type="entry name" value="Ribosomal_uS2_B"/>
    <property type="match status" value="1"/>
</dbReference>
<dbReference type="Gene3D" id="3.40.50.10490">
    <property type="entry name" value="Glucose-6-phosphate isomerase like protein, domain 1"/>
    <property type="match status" value="1"/>
</dbReference>
<feature type="compositionally biased region" description="Basic and acidic residues" evidence="7">
    <location>
        <begin position="280"/>
        <end position="291"/>
    </location>
</feature>
<dbReference type="PRINTS" id="PR00395">
    <property type="entry name" value="RIBOSOMALS2"/>
</dbReference>
<dbReference type="EMBL" id="PCRK01000037">
    <property type="protein sequence ID" value="PIP19622.1"/>
    <property type="molecule type" value="Genomic_DNA"/>
</dbReference>
<dbReference type="InterPro" id="IPR001865">
    <property type="entry name" value="Ribosomal_uS2"/>
</dbReference>
<gene>
    <name evidence="5 8" type="primary">rpsB</name>
    <name evidence="8" type="ORF">COX41_01950</name>
</gene>
<dbReference type="PROSITE" id="PS00962">
    <property type="entry name" value="RIBOSOMAL_S2_1"/>
    <property type="match status" value="1"/>
</dbReference>
<keyword evidence="3 5" id="KW-0687">Ribonucleoprotein</keyword>
<dbReference type="SUPFAM" id="SSF52313">
    <property type="entry name" value="Ribosomal protein S2"/>
    <property type="match status" value="1"/>
</dbReference>
<dbReference type="GO" id="GO:0003735">
    <property type="term" value="F:structural constituent of ribosome"/>
    <property type="evidence" value="ECO:0007669"/>
    <property type="project" value="InterPro"/>
</dbReference>
<organism evidence="8 9">
    <name type="scientific">Candidatus Sherwoodlollariibacterium unditelluris</name>
    <dbReference type="NCBI Taxonomy" id="1974757"/>
    <lineage>
        <taxon>Bacteria</taxon>
        <taxon>Pseudomonadati</taxon>
        <taxon>Candidatus Omnitrophota</taxon>
        <taxon>Candidatus Sherwoodlollariibacterium</taxon>
    </lineage>
</organism>
<dbReference type="InterPro" id="IPR005706">
    <property type="entry name" value="Ribosomal_uS2_bac/mit/plastid"/>
</dbReference>
<evidence type="ECO:0000256" key="2">
    <source>
        <dbReference type="ARBA" id="ARBA00022980"/>
    </source>
</evidence>
<name>A0A2G9YKF7_9BACT</name>
<evidence type="ECO:0000256" key="1">
    <source>
        <dbReference type="ARBA" id="ARBA00006242"/>
    </source>
</evidence>
<dbReference type="PANTHER" id="PTHR12534">
    <property type="entry name" value="30S RIBOSOMAL PROTEIN S2 PROKARYOTIC AND ORGANELLAR"/>
    <property type="match status" value="1"/>
</dbReference>
<comment type="caution">
    <text evidence="8">The sequence shown here is derived from an EMBL/GenBank/DDBJ whole genome shotgun (WGS) entry which is preliminary data.</text>
</comment>
<dbReference type="AlphaFoldDB" id="A0A2G9YKF7"/>
<evidence type="ECO:0000256" key="3">
    <source>
        <dbReference type="ARBA" id="ARBA00023274"/>
    </source>
</evidence>
<dbReference type="CDD" id="cd01425">
    <property type="entry name" value="RPS2"/>
    <property type="match status" value="1"/>
</dbReference>
<dbReference type="Pfam" id="PF00318">
    <property type="entry name" value="Ribosomal_S2"/>
    <property type="match status" value="1"/>
</dbReference>
<dbReference type="Proteomes" id="UP000231292">
    <property type="component" value="Unassembled WGS sequence"/>
</dbReference>
<keyword evidence="2 5" id="KW-0689">Ribosomal protein</keyword>
<dbReference type="PROSITE" id="PS00963">
    <property type="entry name" value="RIBOSOMAL_S2_2"/>
    <property type="match status" value="1"/>
</dbReference>
<evidence type="ECO:0000256" key="4">
    <source>
        <dbReference type="ARBA" id="ARBA00035256"/>
    </source>
</evidence>
<accession>A0A2G9YKF7</accession>
<dbReference type="FunFam" id="1.10.287.610:FF:000001">
    <property type="entry name" value="30S ribosomal protein S2"/>
    <property type="match status" value="1"/>
</dbReference>
<evidence type="ECO:0000256" key="7">
    <source>
        <dbReference type="SAM" id="MobiDB-lite"/>
    </source>
</evidence>
<evidence type="ECO:0000313" key="8">
    <source>
        <dbReference type="EMBL" id="PIP19622.1"/>
    </source>
</evidence>
<sequence>MKKLLEAGVHFGHQTKRWNPKMKKFIFGARSGIYIIDLEKTEECINKARDFLMDITSKGEFVLFVGTKKQAQEIMRQEAIRSGMYYVTDRWPGGLLTNFTTIKKSINRLKEIEKMREDGTFAKLTKKEVARLENELAKLNKNFSGIVSMERMPKAMFVIDTSKEDTAVKEARRLHIPIIALIDTNSNPDLIDYLIPGNDDATKSIKVVANIITDTIIEGRKKFLSYLSQEGVKVKDEDERLVEPAILPEEEIKIKEIDEIVEVAEPIDGENKLAKKGHIKPTDTESRMKKK</sequence>
<dbReference type="GO" id="GO:0022627">
    <property type="term" value="C:cytosolic small ribosomal subunit"/>
    <property type="evidence" value="ECO:0007669"/>
    <property type="project" value="TreeGrafter"/>
</dbReference>
<proteinExistence type="inferred from homology"/>
<protein>
    <recommendedName>
        <fullName evidence="4 5">Small ribosomal subunit protein uS2</fullName>
    </recommendedName>
</protein>
<dbReference type="PANTHER" id="PTHR12534:SF0">
    <property type="entry name" value="SMALL RIBOSOMAL SUBUNIT PROTEIN US2M"/>
    <property type="match status" value="1"/>
</dbReference>
<evidence type="ECO:0000313" key="9">
    <source>
        <dbReference type="Proteomes" id="UP000231292"/>
    </source>
</evidence>
<dbReference type="InterPro" id="IPR018130">
    <property type="entry name" value="Ribosomal_uS2_CS"/>
</dbReference>
<reference evidence="8 9" key="1">
    <citation type="submission" date="2017-09" db="EMBL/GenBank/DDBJ databases">
        <title>Depth-based differentiation of microbial function through sediment-hosted aquifers and enrichment of novel symbionts in the deep terrestrial subsurface.</title>
        <authorList>
            <person name="Probst A.J."/>
            <person name="Ladd B."/>
            <person name="Jarett J.K."/>
            <person name="Geller-Mcgrath D.E."/>
            <person name="Sieber C.M."/>
            <person name="Emerson J.B."/>
            <person name="Anantharaman K."/>
            <person name="Thomas B.C."/>
            <person name="Malmstrom R."/>
            <person name="Stieglmeier M."/>
            <person name="Klingl A."/>
            <person name="Woyke T."/>
            <person name="Ryan C.M."/>
            <person name="Banfield J.F."/>
        </authorList>
    </citation>
    <scope>NUCLEOTIDE SEQUENCE [LARGE SCALE GENOMIC DNA]</scope>
    <source>
        <strain evidence="8">CG23_combo_of_CG06-09_8_20_14_all_41_10</strain>
    </source>
</reference>
<dbReference type="GO" id="GO:0006412">
    <property type="term" value="P:translation"/>
    <property type="evidence" value="ECO:0007669"/>
    <property type="project" value="UniProtKB-UniRule"/>
</dbReference>
<dbReference type="NCBIfam" id="TIGR01011">
    <property type="entry name" value="rpsB_bact"/>
    <property type="match status" value="1"/>
</dbReference>
<comment type="similarity">
    <text evidence="1 5 6">Belongs to the universal ribosomal protein uS2 family.</text>
</comment>
<evidence type="ECO:0000256" key="5">
    <source>
        <dbReference type="HAMAP-Rule" id="MF_00291"/>
    </source>
</evidence>
<evidence type="ECO:0000256" key="6">
    <source>
        <dbReference type="RuleBase" id="RU003631"/>
    </source>
</evidence>
<dbReference type="Gene3D" id="1.10.287.610">
    <property type="entry name" value="Helix hairpin bin"/>
    <property type="match status" value="1"/>
</dbReference>